<dbReference type="GO" id="GO:0015628">
    <property type="term" value="P:protein secretion by the type II secretion system"/>
    <property type="evidence" value="ECO:0007669"/>
    <property type="project" value="InterPro"/>
</dbReference>
<keyword evidence="7 10" id="KW-0653">Protein transport</keyword>
<comment type="function">
    <text evidence="10">Inner membrane component of the type II secretion system required for the energy-dependent secretion of extracellular factors such as proteases and toxins from the periplasm.</text>
</comment>
<evidence type="ECO:0000256" key="5">
    <source>
        <dbReference type="ARBA" id="ARBA00022519"/>
    </source>
</evidence>
<dbReference type="CDD" id="cd24017">
    <property type="entry name" value="ASKHA_T2SSL_N"/>
    <property type="match status" value="1"/>
</dbReference>
<gene>
    <name evidence="13" type="primary">exeL</name>
    <name evidence="13" type="ORF">GLIP_3721</name>
</gene>
<evidence type="ECO:0000256" key="6">
    <source>
        <dbReference type="ARBA" id="ARBA00022692"/>
    </source>
</evidence>
<dbReference type="eggNOG" id="COG3297">
    <property type="taxonomic scope" value="Bacteria"/>
</dbReference>
<feature type="domain" description="GspL cytoplasmic actin-ATPase-like" evidence="11">
    <location>
        <begin position="4"/>
        <end position="238"/>
    </location>
</feature>
<dbReference type="Pfam" id="PF05134">
    <property type="entry name" value="T2SSL"/>
    <property type="match status" value="1"/>
</dbReference>
<dbReference type="STRING" id="1127673.GLIP_3721"/>
<evidence type="ECO:0000256" key="7">
    <source>
        <dbReference type="ARBA" id="ARBA00022927"/>
    </source>
</evidence>
<keyword evidence="6" id="KW-0812">Transmembrane</keyword>
<protein>
    <recommendedName>
        <fullName evidence="10">Type II secretion system protein L</fullName>
        <shortName evidence="10">T2SS protein L</shortName>
    </recommendedName>
</protein>
<proteinExistence type="inferred from homology"/>
<dbReference type="InterPro" id="IPR007812">
    <property type="entry name" value="T2SS_protein-GspL"/>
</dbReference>
<evidence type="ECO:0000256" key="10">
    <source>
        <dbReference type="PIRNR" id="PIRNR015761"/>
    </source>
</evidence>
<comment type="subcellular location">
    <subcellularLocation>
        <location evidence="1">Cell inner membrane</location>
        <topology evidence="1">Single-pass membrane protein</topology>
    </subcellularLocation>
</comment>
<dbReference type="Pfam" id="PF12693">
    <property type="entry name" value="GspL_C"/>
    <property type="match status" value="1"/>
</dbReference>
<keyword evidence="9" id="KW-0472">Membrane</keyword>
<dbReference type="OrthoDB" id="7011844at2"/>
<dbReference type="Gene3D" id="3.30.1360.100">
    <property type="entry name" value="General secretion pathway protein M, EpsM"/>
    <property type="match status" value="1"/>
</dbReference>
<evidence type="ECO:0000259" key="12">
    <source>
        <dbReference type="Pfam" id="PF12693"/>
    </source>
</evidence>
<keyword evidence="5" id="KW-0997">Cell inner membrane</keyword>
<organism evidence="13 14">
    <name type="scientific">Aliiglaciecola lipolytica E3</name>
    <dbReference type="NCBI Taxonomy" id="1127673"/>
    <lineage>
        <taxon>Bacteria</taxon>
        <taxon>Pseudomonadati</taxon>
        <taxon>Pseudomonadota</taxon>
        <taxon>Gammaproteobacteria</taxon>
        <taxon>Alteromonadales</taxon>
        <taxon>Alteromonadaceae</taxon>
        <taxon>Aliiglaciecola</taxon>
    </lineage>
</organism>
<dbReference type="Gene3D" id="3.30.420.380">
    <property type="match status" value="1"/>
</dbReference>
<dbReference type="InterPro" id="IPR025691">
    <property type="entry name" value="GspL_pp_dom"/>
</dbReference>
<dbReference type="GO" id="GO:0015627">
    <property type="term" value="C:type II protein secretion system complex"/>
    <property type="evidence" value="ECO:0007669"/>
    <property type="project" value="InterPro"/>
</dbReference>
<evidence type="ECO:0000313" key="14">
    <source>
        <dbReference type="Proteomes" id="UP000006334"/>
    </source>
</evidence>
<sequence length="397" mass="44191">MENLVIRLGSTTNDPVNWLVWSAQEQEIIASGVLDNAQQLSSLSERAGKRPITALVPGCDFLLKWVTMPAKASRKALTAIPYMLEEDLSTDISEQFFALGDRNGNAQAVAVVGRSKMQDWLHAIKSAGLFCDKMLPDVLALPYLEDAWSMVTLGQNAIIRQDQWQGLQGDSSWLLQAMEHFAKQQTTPLKVANYSDLDISNLANVEPIEQELELPMQLLATGALKSGFNLLQGEFKAKQQSKSEWRKWRVAAVLAIVALLVTVVDKSIQVNQLKQQSSDLKAQMHEEFKKAFPNQQKPTRIRRAMERELAKLANGGGQTSMLAMMSQLTDAFRSSDVKPQTIRFDSARSEIRLQAVAANFEALEQFKRIAQEKGFEVEQGAINNKDSQVIGSLSIRS</sequence>
<comment type="similarity">
    <text evidence="2 10">Belongs to the GSP L family.</text>
</comment>
<dbReference type="Gene3D" id="3.30.420.370">
    <property type="match status" value="1"/>
</dbReference>
<dbReference type="GO" id="GO:0005886">
    <property type="term" value="C:plasma membrane"/>
    <property type="evidence" value="ECO:0007669"/>
    <property type="project" value="UniProtKB-SubCell"/>
</dbReference>
<evidence type="ECO:0000256" key="2">
    <source>
        <dbReference type="ARBA" id="ARBA00005318"/>
    </source>
</evidence>
<dbReference type="RefSeq" id="WP_008846134.1">
    <property type="nucleotide sequence ID" value="NZ_BAEN01000068.1"/>
</dbReference>
<dbReference type="AlphaFoldDB" id="K6YDV6"/>
<evidence type="ECO:0000256" key="9">
    <source>
        <dbReference type="ARBA" id="ARBA00023136"/>
    </source>
</evidence>
<name>K6YDV6_9ALTE</name>
<evidence type="ECO:0000256" key="4">
    <source>
        <dbReference type="ARBA" id="ARBA00022475"/>
    </source>
</evidence>
<dbReference type="EMBL" id="BAEN01000068">
    <property type="protein sequence ID" value="GAC16332.1"/>
    <property type="molecule type" value="Genomic_DNA"/>
</dbReference>
<keyword evidence="4" id="KW-1003">Cell membrane</keyword>
<keyword evidence="8" id="KW-1133">Transmembrane helix</keyword>
<dbReference type="SUPFAM" id="SSF53067">
    <property type="entry name" value="Actin-like ATPase domain"/>
    <property type="match status" value="2"/>
</dbReference>
<dbReference type="PIRSF" id="PIRSF015761">
    <property type="entry name" value="Protein_L"/>
    <property type="match status" value="1"/>
</dbReference>
<evidence type="ECO:0000256" key="8">
    <source>
        <dbReference type="ARBA" id="ARBA00022989"/>
    </source>
</evidence>
<evidence type="ECO:0000256" key="1">
    <source>
        <dbReference type="ARBA" id="ARBA00004377"/>
    </source>
</evidence>
<dbReference type="GO" id="GO:0009276">
    <property type="term" value="C:Gram-negative-bacterium-type cell wall"/>
    <property type="evidence" value="ECO:0007669"/>
    <property type="project" value="InterPro"/>
</dbReference>
<reference evidence="13 14" key="1">
    <citation type="journal article" date="2017" name="Antonie Van Leeuwenhoek">
        <title>Rhizobium rhizosphaerae sp. nov., a novel species isolated from rice rhizosphere.</title>
        <authorList>
            <person name="Zhao J.J."/>
            <person name="Zhang J."/>
            <person name="Zhang R.J."/>
            <person name="Zhang C.W."/>
            <person name="Yin H.Q."/>
            <person name="Zhang X.X."/>
        </authorList>
    </citation>
    <scope>NUCLEOTIDE SEQUENCE [LARGE SCALE GENOMIC DNA]</scope>
    <source>
        <strain evidence="13 14">E3</strain>
    </source>
</reference>
<evidence type="ECO:0000259" key="11">
    <source>
        <dbReference type="Pfam" id="PF05134"/>
    </source>
</evidence>
<keyword evidence="14" id="KW-1185">Reference proteome</keyword>
<dbReference type="InterPro" id="IPR024230">
    <property type="entry name" value="GspL_cyto_dom"/>
</dbReference>
<accession>K6YDV6</accession>
<dbReference type="Proteomes" id="UP000006334">
    <property type="component" value="Unassembled WGS sequence"/>
</dbReference>
<feature type="domain" description="GspL periplasmic" evidence="12">
    <location>
        <begin position="243"/>
        <end position="397"/>
    </location>
</feature>
<dbReference type="InterPro" id="IPR043129">
    <property type="entry name" value="ATPase_NBD"/>
</dbReference>
<dbReference type="NCBIfam" id="TIGR01709">
    <property type="entry name" value="typeII_sec_gspL"/>
    <property type="match status" value="1"/>
</dbReference>
<evidence type="ECO:0000313" key="13">
    <source>
        <dbReference type="EMBL" id="GAC16332.1"/>
    </source>
</evidence>
<evidence type="ECO:0000256" key="3">
    <source>
        <dbReference type="ARBA" id="ARBA00022448"/>
    </source>
</evidence>
<keyword evidence="3 10" id="KW-0813">Transport</keyword>
<comment type="caution">
    <text evidence="13">The sequence shown here is derived from an EMBL/GenBank/DDBJ whole genome shotgun (WGS) entry which is preliminary data.</text>
</comment>